<reference evidence="2" key="1">
    <citation type="submission" date="2019-03" db="EMBL/GenBank/DDBJ databases">
        <title>Lake Tanganyika Metagenome-Assembled Genomes (MAGs).</title>
        <authorList>
            <person name="Tran P."/>
        </authorList>
    </citation>
    <scope>NUCLEOTIDE SEQUENCE</scope>
    <source>
        <strain evidence="2">M_DeepCast_400m_m2_100</strain>
    </source>
</reference>
<feature type="chain" id="PRO_5037253576" description="Tetratricopeptide repeat protein" evidence="1">
    <location>
        <begin position="25"/>
        <end position="635"/>
    </location>
</feature>
<evidence type="ECO:0008006" key="4">
    <source>
        <dbReference type="Google" id="ProtNLM"/>
    </source>
</evidence>
<name>A0A937X627_UNCEI</name>
<organism evidence="2 3">
    <name type="scientific">Eiseniibacteriota bacterium</name>
    <dbReference type="NCBI Taxonomy" id="2212470"/>
    <lineage>
        <taxon>Bacteria</taxon>
        <taxon>Candidatus Eiseniibacteriota</taxon>
    </lineage>
</organism>
<evidence type="ECO:0000313" key="2">
    <source>
        <dbReference type="EMBL" id="MBM3316235.1"/>
    </source>
</evidence>
<gene>
    <name evidence="2" type="ORF">FJY75_00110</name>
</gene>
<dbReference type="Proteomes" id="UP000748308">
    <property type="component" value="Unassembled WGS sequence"/>
</dbReference>
<accession>A0A937X627</accession>
<evidence type="ECO:0000256" key="1">
    <source>
        <dbReference type="SAM" id="SignalP"/>
    </source>
</evidence>
<dbReference type="EMBL" id="VGIY01000001">
    <property type="protein sequence ID" value="MBM3316235.1"/>
    <property type="molecule type" value="Genomic_DNA"/>
</dbReference>
<proteinExistence type="predicted"/>
<dbReference type="AlphaFoldDB" id="A0A937X627"/>
<sequence length="635" mass="66187">MLFLLALAAARGLFAAPAAPPAWAERAAALEAESRATGRGLLDVLAVREDPRVGPAVVLLRLGAPAAALPAAGRVAGLAAALLAVGLLAGRRGGKVTGWEGFAGALILAGSPIWVEGALEASPGASLGIVFLLLARRALPTWAAGLLLAWSLGWSPWSWVALLPVALGALAGPREGRRAAWTTLGIGLLGAPALNPPALLQTLEWLRALLWQARLEGVLRSGIGFGLSRDAWPLWGSLHLPGLLLLAARVPGWSRRVLAGDAAPAAFAGVVVLGTLAGFPRELPLLLLLPWAASEAGAMAAAVAGTRASRGATALRALVLAAAVGALAATTIGRAAGNSGEPPSTAEIESWLAERLPAGSLVAHDLGFAPSGGGELRFLPIPFHAVDPASERGAYWTGWYGACRGVVLSERMIVRFLRRAEEFPDVVAFYLDLRDQAVEERASGSRPGGRVRALLLPEGRGPLDEGWRERVALGPAGGLRGGFLATLGGELARGGALAEAIELLDAALAAGYADVGIHINLANAELALGRPLDAGRRLDDALLLYPDSPEVLYNLAIVMTRVGYWERAVETLSRLRPLWPRSAPAAYLLGISLANSGQPGAAERVLEEVLAIDPRFPRREEVERHLATLRAGRRP</sequence>
<evidence type="ECO:0000313" key="3">
    <source>
        <dbReference type="Proteomes" id="UP000748308"/>
    </source>
</evidence>
<keyword evidence="1" id="KW-0732">Signal</keyword>
<protein>
    <recommendedName>
        <fullName evidence="4">Tetratricopeptide repeat protein</fullName>
    </recommendedName>
</protein>
<dbReference type="Gene3D" id="1.25.40.10">
    <property type="entry name" value="Tetratricopeptide repeat domain"/>
    <property type="match status" value="1"/>
</dbReference>
<comment type="caution">
    <text evidence="2">The sequence shown here is derived from an EMBL/GenBank/DDBJ whole genome shotgun (WGS) entry which is preliminary data.</text>
</comment>
<dbReference type="SUPFAM" id="SSF48452">
    <property type="entry name" value="TPR-like"/>
    <property type="match status" value="1"/>
</dbReference>
<feature type="signal peptide" evidence="1">
    <location>
        <begin position="1"/>
        <end position="24"/>
    </location>
</feature>
<dbReference type="InterPro" id="IPR011990">
    <property type="entry name" value="TPR-like_helical_dom_sf"/>
</dbReference>